<gene>
    <name evidence="2" type="primary">34</name>
    <name evidence="2" type="ORF">SEA_RUBEELU_34</name>
</gene>
<proteinExistence type="predicted"/>
<accession>A0A2Z5HED9</accession>
<feature type="compositionally biased region" description="Low complexity" evidence="1">
    <location>
        <begin position="56"/>
        <end position="68"/>
    </location>
</feature>
<feature type="compositionally biased region" description="Basic residues" evidence="1">
    <location>
        <begin position="136"/>
        <end position="147"/>
    </location>
</feature>
<dbReference type="Proteomes" id="UP000253239">
    <property type="component" value="Genome"/>
</dbReference>
<evidence type="ECO:0000256" key="1">
    <source>
        <dbReference type="SAM" id="MobiDB-lite"/>
    </source>
</evidence>
<organism evidence="2 3">
    <name type="scientific">Mycobacterium phage Rubeelu</name>
    <dbReference type="NCBI Taxonomy" id="2250386"/>
    <lineage>
        <taxon>Viruses</taxon>
        <taxon>Duplodnaviria</taxon>
        <taxon>Heunggongvirae</taxon>
        <taxon>Uroviricota</taxon>
        <taxon>Caudoviricetes</taxon>
        <taxon>Nclasvirinae</taxon>
        <taxon>Charlievirus</taxon>
        <taxon>Charlievirus butters</taxon>
    </lineage>
</organism>
<dbReference type="EMBL" id="MH399787">
    <property type="protein sequence ID" value="AXC38499.1"/>
    <property type="molecule type" value="Genomic_DNA"/>
</dbReference>
<name>A0A2Z5HED9_9CAUD</name>
<evidence type="ECO:0000313" key="2">
    <source>
        <dbReference type="EMBL" id="AXC38499.1"/>
    </source>
</evidence>
<sequence length="147" mass="15634">MRTVEVIDSELRALTAFRAACAADGAPVRSTAAVDGLLDERAAIARESMTHRRSSTTTPLLEGGTTPLFRVKLCVSAGQTRRQKGGNDRSPMGAPGLGTHPGGQHHRGSPEPESPPREAAQTPRPSPETVTEKPGRGRRARVPRKTP</sequence>
<protein>
    <submittedName>
        <fullName evidence="2">Uncharacterized protein</fullName>
    </submittedName>
</protein>
<evidence type="ECO:0000313" key="3">
    <source>
        <dbReference type="Proteomes" id="UP000253239"/>
    </source>
</evidence>
<feature type="region of interest" description="Disordered" evidence="1">
    <location>
        <begin position="47"/>
        <end position="147"/>
    </location>
</feature>
<reference evidence="2 3" key="1">
    <citation type="submission" date="2018-05" db="EMBL/GenBank/DDBJ databases">
        <authorList>
            <person name="Holmes S."/>
            <person name="Andersen I."/>
            <person name="Antosh A."/>
            <person name="Cancino R."/>
            <person name="Cassaniti A."/>
            <person name="Checo C."/>
            <person name="Cruz A."/>
            <person name="Decastro L."/>
            <person name="Douthitt C."/>
            <person name="Dubois A."/>
            <person name="Flyod E."/>
            <person name="Gough C."/>
            <person name="Holland C."/>
            <person name="Labrador D."/>
            <person name="Manthey F."/>
            <person name="McCandless J."/>
            <person name="McMahon J."/>
            <person name="Monroy J."/>
            <person name="Newman K."/>
            <person name="Peroza J."/>
            <person name="Roy A."/>
            <person name="Sewelson S."/>
            <person name="Thompson A."/>
            <person name="Wiersma-Koch H."/>
            <person name="D'Elia T."/>
            <person name="Garlena R.A."/>
            <person name="Russell D.A."/>
            <person name="Pope W.H."/>
            <person name="Jacobs-Sera D."/>
            <person name="Hatfull G.F."/>
        </authorList>
    </citation>
    <scope>NUCLEOTIDE SEQUENCE [LARGE SCALE GENOMIC DNA]</scope>
</reference>